<dbReference type="EMBL" id="PELW01000371">
    <property type="protein sequence ID" value="RTH22400.1"/>
    <property type="molecule type" value="Genomic_DNA"/>
</dbReference>
<dbReference type="EMBL" id="PELP01000166">
    <property type="protein sequence ID" value="RTH04494.1"/>
    <property type="molecule type" value="Genomic_DNA"/>
</dbReference>
<evidence type="ECO:0000313" key="10">
    <source>
        <dbReference type="Proteomes" id="UP000287173"/>
    </source>
</evidence>
<evidence type="ECO:0000313" key="4">
    <source>
        <dbReference type="EMBL" id="RTI08245.1"/>
    </source>
</evidence>
<dbReference type="Proteomes" id="UP000288347">
    <property type="component" value="Unassembled WGS sequence"/>
</dbReference>
<dbReference type="SMART" id="SM01101">
    <property type="entry name" value="CRISPR_assoc"/>
    <property type="match status" value="1"/>
</dbReference>
<evidence type="ECO:0000313" key="11">
    <source>
        <dbReference type="Proteomes" id="UP000288347"/>
    </source>
</evidence>
<accession>A0A430RAU6</accession>
<evidence type="ECO:0000313" key="3">
    <source>
        <dbReference type="EMBL" id="RTI02639.1"/>
    </source>
</evidence>
<protein>
    <submittedName>
        <fullName evidence="1">Type I-E CRISPR-associated protein Cas6/Cse3/CasE</fullName>
    </submittedName>
</protein>
<name>A0A430RAU6_THESC</name>
<dbReference type="Pfam" id="PF08798">
    <property type="entry name" value="CRISPR_assoc"/>
    <property type="match status" value="1"/>
</dbReference>
<dbReference type="AlphaFoldDB" id="A0A430RAU6"/>
<comment type="caution">
    <text evidence="1">The sequence shown here is derived from an EMBL/GenBank/DDBJ whole genome shotgun (WGS) entry which is preliminary data.</text>
</comment>
<dbReference type="NCBIfam" id="TIGR01907">
    <property type="entry name" value="casE_Cse3"/>
    <property type="match status" value="1"/>
</dbReference>
<dbReference type="EMBL" id="PEMG01000088">
    <property type="protein sequence ID" value="RTI10386.1"/>
    <property type="molecule type" value="Genomic_DNA"/>
</dbReference>
<dbReference type="Gene3D" id="3.30.70.1210">
    <property type="entry name" value="Crispr-associated protein, domain 2"/>
    <property type="match status" value="1"/>
</dbReference>
<dbReference type="EMBL" id="PEMJ01000334">
    <property type="protein sequence ID" value="RTI12141.1"/>
    <property type="molecule type" value="Genomic_DNA"/>
</dbReference>
<evidence type="ECO:0000313" key="5">
    <source>
        <dbReference type="EMBL" id="RTI10386.1"/>
    </source>
</evidence>
<dbReference type="SUPFAM" id="SSF117987">
    <property type="entry name" value="CRISPR-associated protein"/>
    <property type="match status" value="2"/>
</dbReference>
<gene>
    <name evidence="1" type="primary">cas6e</name>
    <name evidence="6" type="ORF">CSW27_10905</name>
    <name evidence="3" type="ORF">CSW29_02185</name>
    <name evidence="5" type="ORF">CSW30_04055</name>
    <name evidence="4" type="ORF">CSW30_07395</name>
    <name evidence="2" type="ORF">CSW40_10920</name>
    <name evidence="1" type="ORF">CSW47_06705</name>
</gene>
<dbReference type="Proteomes" id="UP000287155">
    <property type="component" value="Unassembled WGS sequence"/>
</dbReference>
<dbReference type="EMBL" id="PEMG01000210">
    <property type="protein sequence ID" value="RTI08245.1"/>
    <property type="molecule type" value="Genomic_DNA"/>
</dbReference>
<dbReference type="Proteomes" id="UP000286712">
    <property type="component" value="Unassembled WGS sequence"/>
</dbReference>
<dbReference type="Gene3D" id="3.30.70.1200">
    <property type="entry name" value="Crispr-associated protein, domain 1"/>
    <property type="match status" value="1"/>
</dbReference>
<dbReference type="Proteomes" id="UP000287173">
    <property type="component" value="Unassembled WGS sequence"/>
</dbReference>
<evidence type="ECO:0000313" key="2">
    <source>
        <dbReference type="EMBL" id="RTH22400.1"/>
    </source>
</evidence>
<proteinExistence type="predicted"/>
<dbReference type="RefSeq" id="WP_126200357.1">
    <property type="nucleotide sequence ID" value="NZ_PELP01000166.1"/>
</dbReference>
<dbReference type="Proteomes" id="UP000286734">
    <property type="component" value="Unassembled WGS sequence"/>
</dbReference>
<evidence type="ECO:0000313" key="7">
    <source>
        <dbReference type="Proteomes" id="UP000286712"/>
    </source>
</evidence>
<evidence type="ECO:0000313" key="1">
    <source>
        <dbReference type="EMBL" id="RTH04494.1"/>
    </source>
</evidence>
<evidence type="ECO:0000313" key="6">
    <source>
        <dbReference type="EMBL" id="RTI12141.1"/>
    </source>
</evidence>
<sequence>MWVSKLVLNPASRAARRDLANPYEMHRTLCKAVSQALKEGRERLLWRLEPTRGLEPPVVLVQTLTEPNWSVLEEGYAEVFPPKAFHPVFQVGQRLRFRLRANPAMRLAATGKRVALKTPAEKIAWLERRLNTGGLRLLEGEEGPWVRILQDTFLEVRRRKGEEEKGGLVQVQAVLFEGRLEVVDPEKARTTLEQGVGPGKALGLGLLSLAP</sequence>
<evidence type="ECO:0000313" key="8">
    <source>
        <dbReference type="Proteomes" id="UP000286734"/>
    </source>
</evidence>
<dbReference type="EMBL" id="PEMH01000045">
    <property type="protein sequence ID" value="RTI02639.1"/>
    <property type="molecule type" value="Genomic_DNA"/>
</dbReference>
<organism evidence="1 8">
    <name type="scientific">Thermus scotoductus</name>
    <dbReference type="NCBI Taxonomy" id="37636"/>
    <lineage>
        <taxon>Bacteria</taxon>
        <taxon>Thermotogati</taxon>
        <taxon>Deinococcota</taxon>
        <taxon>Deinococci</taxon>
        <taxon>Thermales</taxon>
        <taxon>Thermaceae</taxon>
        <taxon>Thermus</taxon>
    </lineage>
</organism>
<reference evidence="7 8" key="1">
    <citation type="journal article" date="2019" name="Extremophiles">
        <title>Biogeography of thermophiles and predominance of Thermus scotoductus in domestic water heaters.</title>
        <authorList>
            <person name="Wilpiszeski R.L."/>
            <person name="Zhang Z."/>
            <person name="House C.H."/>
        </authorList>
    </citation>
    <scope>NUCLEOTIDE SEQUENCE [LARGE SCALE GENOMIC DNA]</scope>
    <source>
        <strain evidence="6 9">14_S14</strain>
        <strain evidence="3 11">16_S16</strain>
        <strain evidence="4 10">17_S17</strain>
        <strain evidence="2 7">27_S27</strain>
        <strain evidence="1 8">34_S34</strain>
    </source>
</reference>
<dbReference type="InterPro" id="IPR010179">
    <property type="entry name" value="CRISPR-assoc_prot_Cse3"/>
</dbReference>
<evidence type="ECO:0000313" key="9">
    <source>
        <dbReference type="Proteomes" id="UP000287155"/>
    </source>
</evidence>